<dbReference type="EMBL" id="PYGF01000003">
    <property type="protein sequence ID" value="PSL05657.1"/>
    <property type="molecule type" value="Genomic_DNA"/>
</dbReference>
<accession>A0A2P8E8C9</accession>
<proteinExistence type="predicted"/>
<evidence type="ECO:0000256" key="1">
    <source>
        <dbReference type="SAM" id="Phobius"/>
    </source>
</evidence>
<name>A0A2P8E8C9_9BACT</name>
<organism evidence="2 3">
    <name type="scientific">Cecembia rubra</name>
    <dbReference type="NCBI Taxonomy" id="1485585"/>
    <lineage>
        <taxon>Bacteria</taxon>
        <taxon>Pseudomonadati</taxon>
        <taxon>Bacteroidota</taxon>
        <taxon>Cytophagia</taxon>
        <taxon>Cytophagales</taxon>
        <taxon>Cyclobacteriaceae</taxon>
        <taxon>Cecembia</taxon>
    </lineage>
</organism>
<keyword evidence="3" id="KW-1185">Reference proteome</keyword>
<dbReference type="AlphaFoldDB" id="A0A2P8E8C9"/>
<keyword evidence="1" id="KW-1133">Transmembrane helix</keyword>
<keyword evidence="1" id="KW-0812">Transmembrane</keyword>
<feature type="transmembrane region" description="Helical" evidence="1">
    <location>
        <begin position="20"/>
        <end position="40"/>
    </location>
</feature>
<protein>
    <submittedName>
        <fullName evidence="2">Uncharacterized protein</fullName>
    </submittedName>
</protein>
<keyword evidence="1" id="KW-0472">Membrane</keyword>
<dbReference type="RefSeq" id="WP_211299917.1">
    <property type="nucleotide sequence ID" value="NZ_PYGF01000003.1"/>
</dbReference>
<sequence length="365" mass="42657">MELHFFFLESNFNGNCIKRSLGMGSIFTIFLLFSFGWSNLSWSQQELKKASLFQDDKLLDVRLSYSFKEVKSRKSDEEGKSGFLHYRENGQAWDSIPVVARGRGNFRREQCFFTPLKVHMKKKEVKGTLFEGNKTLKVVLPCQNARDANDFLVKEYICYKLYEPLSPYHFNSRLINLNLTDEGSKQQKGYDIRAIFIEDDGLVADRFGGKLHKGREMNPMRLQDTASVVHDFFQYFIGNTDWSAAVQHNVTIMQLPNAAYIPLCYDFDMTGMVNAQYATVSEKLNINSVRQRLYRGFCRDESLFQYVRAYYLERETLVWEAFDQAAVHLNPKEIPAMKQYIKEFFDVLKSDKKFKDEMYSRCRGA</sequence>
<comment type="caution">
    <text evidence="2">The sequence shown here is derived from an EMBL/GenBank/DDBJ whole genome shotgun (WGS) entry which is preliminary data.</text>
</comment>
<reference evidence="2 3" key="1">
    <citation type="submission" date="2018-03" db="EMBL/GenBank/DDBJ databases">
        <title>Genomic Encyclopedia of Archaeal and Bacterial Type Strains, Phase II (KMG-II): from individual species to whole genera.</title>
        <authorList>
            <person name="Goeker M."/>
        </authorList>
    </citation>
    <scope>NUCLEOTIDE SEQUENCE [LARGE SCALE GENOMIC DNA]</scope>
    <source>
        <strain evidence="2 3">DSM 28057</strain>
    </source>
</reference>
<evidence type="ECO:0000313" key="2">
    <source>
        <dbReference type="EMBL" id="PSL05657.1"/>
    </source>
</evidence>
<dbReference type="Proteomes" id="UP000240708">
    <property type="component" value="Unassembled WGS sequence"/>
</dbReference>
<gene>
    <name evidence="2" type="ORF">CLV48_103172</name>
</gene>
<evidence type="ECO:0000313" key="3">
    <source>
        <dbReference type="Proteomes" id="UP000240708"/>
    </source>
</evidence>